<dbReference type="PANTHER" id="PTHR32071:SF38">
    <property type="entry name" value="PSP OPERON TRANSCRIPTIONAL ACTIVATOR"/>
    <property type="match status" value="1"/>
</dbReference>
<keyword evidence="2" id="KW-0547">Nucleotide-binding</keyword>
<dbReference type="PROSITE" id="PS51096">
    <property type="entry name" value="PTS_EIIA_TYPE_4"/>
    <property type="match status" value="1"/>
</dbReference>
<evidence type="ECO:0000259" key="6">
    <source>
        <dbReference type="PROSITE" id="PS51094"/>
    </source>
</evidence>
<dbReference type="InterPro" id="IPR036662">
    <property type="entry name" value="PTS_EIIA_man-typ_sf"/>
</dbReference>
<dbReference type="InterPro" id="IPR002178">
    <property type="entry name" value="PTS_EIIA_type-2_dom"/>
</dbReference>
<dbReference type="SUPFAM" id="SSF55804">
    <property type="entry name" value="Phoshotransferase/anion transport protein"/>
    <property type="match status" value="1"/>
</dbReference>
<dbReference type="Pfam" id="PF00158">
    <property type="entry name" value="Sigma54_activat"/>
    <property type="match status" value="1"/>
</dbReference>
<dbReference type="EMBL" id="UPPP01000105">
    <property type="protein sequence ID" value="VBB08941.1"/>
    <property type="molecule type" value="Genomic_DNA"/>
</dbReference>
<feature type="domain" description="PTS EIIA type-4" evidence="7">
    <location>
        <begin position="594"/>
        <end position="723"/>
    </location>
</feature>
<dbReference type="InterPro" id="IPR004701">
    <property type="entry name" value="PTS_EIIA_man-typ"/>
</dbReference>
<name>A0A498RC29_9FIRM</name>
<dbReference type="SUPFAM" id="SSF52540">
    <property type="entry name" value="P-loop containing nucleoside triphosphate hydrolases"/>
    <property type="match status" value="1"/>
</dbReference>
<feature type="domain" description="PTS EIIA type-2" evidence="6">
    <location>
        <begin position="840"/>
        <end position="976"/>
    </location>
</feature>
<evidence type="ECO:0000313" key="10">
    <source>
        <dbReference type="Proteomes" id="UP000277811"/>
    </source>
</evidence>
<dbReference type="PROSITE" id="PS51094">
    <property type="entry name" value="PTS_EIIA_TYPE_2"/>
    <property type="match status" value="1"/>
</dbReference>
<dbReference type="GO" id="GO:0016740">
    <property type="term" value="F:transferase activity"/>
    <property type="evidence" value="ECO:0007669"/>
    <property type="project" value="UniProtKB-KW"/>
</dbReference>
<dbReference type="Pfam" id="PF00874">
    <property type="entry name" value="PRD"/>
    <property type="match status" value="1"/>
</dbReference>
<reference evidence="9 10" key="1">
    <citation type="submission" date="2018-06" db="EMBL/GenBank/DDBJ databases">
        <authorList>
            <person name="Strepis N."/>
        </authorList>
    </citation>
    <scope>NUCLEOTIDE SEQUENCE [LARGE SCALE GENOMIC DNA]</scope>
    <source>
        <strain evidence="9">LUCI</strain>
    </source>
</reference>
<dbReference type="CDD" id="cd00009">
    <property type="entry name" value="AAA"/>
    <property type="match status" value="1"/>
</dbReference>
<dbReference type="RefSeq" id="WP_122629776.1">
    <property type="nucleotide sequence ID" value="NZ_UPPP01000105.1"/>
</dbReference>
<sequence>MKNKLQDIISLESRKEPYTDMELSERMSVSREYVTLLRKELNIADSRERKKLYICTEIQEILNSQPTISYRKLSQIMKEKGYGLSRYLLDKYLDEVRSSRGEDSRAEGREIMPEGQPERESETYQAFANLVGSTGSLEVPIQQAKAAMIYPPNGLHCLILGETGVGKSELAEAMYKFAVETGRLKSDSPFIVFNCADYAENAQLLMSHLFGHVKGAYTGAVGERKGLIEQAHGGVLFLDEVHRLTSEGQEMLFQLIDKGQFRRLGESEFVRMAKVQLIAATTENTETTLLATFKRRIPMIIELPSLNKRPLRERLNLITRFFGYESTRMNAPIQVRLDVLKALLLYDCLGNIGQLKSDIQVVCAKSFLTYVMDKDEYVKVEVADLSIHVKKGLMKITHKRQEMEALIWQDFIFRPDRYLDANEIDNDIYSFPKEFYSYIEKSYVTYKKQGLNTKEINRILGSEIERKLQSVIKHVKDNGAPISREEIAKVVGAEITAIVEEILKIAEKRLGELDTSIFYCLAIHLHATFNRLDQGREIVNPNLDEIKEKFRNEYVVAVEMVEYLKNQWSIDLPDDEVGYITLYLQGNKKENEGKVGVLVVTHGNAGAAMLEISNKLLNVNHGQALAMALEESPTDVLEQLITLAEAAEEGKGVLLLVDMGSLLTFGEIIGERTGITIETIERVDTVMVIEGIRRSILPGSKLSDVVSAIENLNYISKKGRVNRRILKRPQAIITICLTGEGIALHCSRYLKKIFGNQLIGIKLINMGVIGKLDMYKQIQSLGNQYDIVAIIGSIDPQYPGIPYISLDDLYHDNSKERILRLLEYSGDSRSSAVNSSLVPAVVREAQITLNLQSKNKQDVIKNICDRLLKEGYVKKGYYEAVLKRERMGSFIINQEVVLPHADSSYVNRPTVVIAKMAEPVLWDRNNKVSIVCLLALDIHGKDGVRYLYNKFKDQNILLKLKQSQSEQEFKGVLLNE</sequence>
<feature type="region of interest" description="Disordered" evidence="4">
    <location>
        <begin position="99"/>
        <end position="119"/>
    </location>
</feature>
<dbReference type="Gene3D" id="1.10.10.60">
    <property type="entry name" value="Homeodomain-like"/>
    <property type="match status" value="1"/>
</dbReference>
<dbReference type="CDD" id="cd00211">
    <property type="entry name" value="PTS_IIA_fru"/>
    <property type="match status" value="1"/>
</dbReference>
<dbReference type="InterPro" id="IPR027417">
    <property type="entry name" value="P-loop_NTPase"/>
</dbReference>
<dbReference type="SUPFAM" id="SSF63520">
    <property type="entry name" value="PTS-regulatory domain, PRD"/>
    <property type="match status" value="1"/>
</dbReference>
<accession>A0A498RC29</accession>
<dbReference type="InterPro" id="IPR036634">
    <property type="entry name" value="PRD_sf"/>
</dbReference>
<dbReference type="GO" id="GO:0006355">
    <property type="term" value="P:regulation of DNA-templated transcription"/>
    <property type="evidence" value="ECO:0007669"/>
    <property type="project" value="InterPro"/>
</dbReference>
<dbReference type="Gene3D" id="1.10.1790.10">
    <property type="entry name" value="PRD domain"/>
    <property type="match status" value="1"/>
</dbReference>
<dbReference type="GO" id="GO:0005524">
    <property type="term" value="F:ATP binding"/>
    <property type="evidence" value="ECO:0007669"/>
    <property type="project" value="UniProtKB-KW"/>
</dbReference>
<dbReference type="OrthoDB" id="9765164at2"/>
<keyword evidence="1 9" id="KW-0808">Transferase</keyword>
<dbReference type="Gene3D" id="3.40.930.10">
    <property type="entry name" value="Mannitol-specific EII, Chain A"/>
    <property type="match status" value="1"/>
</dbReference>
<dbReference type="Pfam" id="PF00359">
    <property type="entry name" value="PTS_EIIA_2"/>
    <property type="match status" value="1"/>
</dbReference>
<dbReference type="AlphaFoldDB" id="A0A498RC29"/>
<dbReference type="Pfam" id="PF03610">
    <property type="entry name" value="EIIA-man"/>
    <property type="match status" value="1"/>
</dbReference>
<evidence type="ECO:0000259" key="7">
    <source>
        <dbReference type="PROSITE" id="PS51096"/>
    </source>
</evidence>
<keyword evidence="10" id="KW-1185">Reference proteome</keyword>
<dbReference type="PROSITE" id="PS50045">
    <property type="entry name" value="SIGMA54_INTERACT_4"/>
    <property type="match status" value="1"/>
</dbReference>
<proteinExistence type="predicted"/>
<dbReference type="Proteomes" id="UP000277811">
    <property type="component" value="Unassembled WGS sequence"/>
</dbReference>
<evidence type="ECO:0000256" key="3">
    <source>
        <dbReference type="ARBA" id="ARBA00022840"/>
    </source>
</evidence>
<dbReference type="InterPro" id="IPR016152">
    <property type="entry name" value="PTrfase/Anion_transptr"/>
</dbReference>
<dbReference type="SUPFAM" id="SSF53062">
    <property type="entry name" value="PTS system fructose IIA component-like"/>
    <property type="match status" value="1"/>
</dbReference>
<dbReference type="InterPro" id="IPR002078">
    <property type="entry name" value="Sigma_54_int"/>
</dbReference>
<evidence type="ECO:0000256" key="1">
    <source>
        <dbReference type="ARBA" id="ARBA00022679"/>
    </source>
</evidence>
<organism evidence="9 10">
    <name type="scientific">Lucifera butyrica</name>
    <dbReference type="NCBI Taxonomy" id="1351585"/>
    <lineage>
        <taxon>Bacteria</taxon>
        <taxon>Bacillati</taxon>
        <taxon>Bacillota</taxon>
        <taxon>Negativicutes</taxon>
        <taxon>Veillonellales</taxon>
        <taxon>Veillonellaceae</taxon>
        <taxon>Lucifera</taxon>
    </lineage>
</organism>
<dbReference type="Gene3D" id="3.40.50.510">
    <property type="entry name" value="Phosphotransferase system, mannose-type IIA component"/>
    <property type="match status" value="1"/>
</dbReference>
<evidence type="ECO:0000313" key="9">
    <source>
        <dbReference type="EMBL" id="VBB08941.1"/>
    </source>
</evidence>
<gene>
    <name evidence="9" type="ORF">LUCI_4227</name>
</gene>
<dbReference type="PANTHER" id="PTHR32071">
    <property type="entry name" value="TRANSCRIPTIONAL REGULATORY PROTEIN"/>
    <property type="match status" value="1"/>
</dbReference>
<dbReference type="SMART" id="SM00382">
    <property type="entry name" value="AAA"/>
    <property type="match status" value="1"/>
</dbReference>
<feature type="domain" description="Sigma-54 factor interaction" evidence="5">
    <location>
        <begin position="130"/>
        <end position="364"/>
    </location>
</feature>
<evidence type="ECO:0000259" key="8">
    <source>
        <dbReference type="PROSITE" id="PS51372"/>
    </source>
</evidence>
<evidence type="ECO:0000259" key="5">
    <source>
        <dbReference type="PROSITE" id="PS50045"/>
    </source>
</evidence>
<keyword evidence="3" id="KW-0067">ATP-binding</keyword>
<evidence type="ECO:0000256" key="4">
    <source>
        <dbReference type="SAM" id="MobiDB-lite"/>
    </source>
</evidence>
<dbReference type="Gene3D" id="3.40.50.300">
    <property type="entry name" value="P-loop containing nucleotide triphosphate hydrolases"/>
    <property type="match status" value="1"/>
</dbReference>
<evidence type="ECO:0000256" key="2">
    <source>
        <dbReference type="ARBA" id="ARBA00022741"/>
    </source>
</evidence>
<feature type="domain" description="PRD" evidence="8">
    <location>
        <begin position="490"/>
        <end position="594"/>
    </location>
</feature>
<dbReference type="InterPro" id="IPR003593">
    <property type="entry name" value="AAA+_ATPase"/>
</dbReference>
<dbReference type="PROSITE" id="PS51372">
    <property type="entry name" value="PRD_2"/>
    <property type="match status" value="1"/>
</dbReference>
<protein>
    <submittedName>
        <fullName evidence="9">Phosphotransferase system mannose-type iia component</fullName>
    </submittedName>
</protein>
<dbReference type="InterPro" id="IPR011608">
    <property type="entry name" value="PRD"/>
</dbReference>
<dbReference type="GO" id="GO:0016020">
    <property type="term" value="C:membrane"/>
    <property type="evidence" value="ECO:0007669"/>
    <property type="project" value="InterPro"/>
</dbReference>
<dbReference type="GO" id="GO:0009401">
    <property type="term" value="P:phosphoenolpyruvate-dependent sugar phosphotransferase system"/>
    <property type="evidence" value="ECO:0007669"/>
    <property type="project" value="InterPro"/>
</dbReference>